<dbReference type="InterPro" id="IPR017871">
    <property type="entry name" value="ABC_transporter-like_CS"/>
</dbReference>
<keyword evidence="5 7" id="KW-1133">Transmembrane helix</keyword>
<evidence type="ECO:0000313" key="21">
    <source>
        <dbReference type="Proteomes" id="UP000286137"/>
    </source>
</evidence>
<evidence type="ECO:0000259" key="8">
    <source>
        <dbReference type="PROSITE" id="PS50893"/>
    </source>
</evidence>
<dbReference type="InterPro" id="IPR011527">
    <property type="entry name" value="ABC1_TM_dom"/>
</dbReference>
<dbReference type="PROSITE" id="PS50893">
    <property type="entry name" value="ABC_TRANSPORTER_2"/>
    <property type="match status" value="1"/>
</dbReference>
<evidence type="ECO:0000313" key="11">
    <source>
        <dbReference type="EMBL" id="MDB8737615.1"/>
    </source>
</evidence>
<dbReference type="RefSeq" id="WP_009245657.1">
    <property type="nucleotide sequence ID" value="NZ_AP031446.1"/>
</dbReference>
<dbReference type="Proteomes" id="UP000285697">
    <property type="component" value="Unassembled WGS sequence"/>
</dbReference>
<proteinExistence type="predicted"/>
<evidence type="ECO:0000313" key="16">
    <source>
        <dbReference type="EMBL" id="RHG18296.1"/>
    </source>
</evidence>
<dbReference type="Proteomes" id="UP001296643">
    <property type="component" value="Unassembled WGS sequence"/>
</dbReference>
<dbReference type="EMBL" id="QRWQ01000010">
    <property type="protein sequence ID" value="RGT37872.1"/>
    <property type="molecule type" value="Genomic_DNA"/>
</dbReference>
<dbReference type="InterPro" id="IPR036640">
    <property type="entry name" value="ABC1_TM_sf"/>
</dbReference>
<dbReference type="CDD" id="cd07346">
    <property type="entry name" value="ABC_6TM_exporters"/>
    <property type="match status" value="1"/>
</dbReference>
<evidence type="ECO:0000313" key="20">
    <source>
        <dbReference type="Proteomes" id="UP000285697"/>
    </source>
</evidence>
<name>A0A2N5NLK8_MEDGN</name>
<dbReference type="EMBL" id="JAAIRM010000024">
    <property type="protein sequence ID" value="NSI20202.1"/>
    <property type="molecule type" value="Genomic_DNA"/>
</dbReference>
<evidence type="ECO:0000313" key="17">
    <source>
        <dbReference type="EMBL" id="RHJ09383.1"/>
    </source>
</evidence>
<dbReference type="Gene3D" id="1.20.1560.10">
    <property type="entry name" value="ABC transporter type 1, transmembrane domain"/>
    <property type="match status" value="1"/>
</dbReference>
<feature type="transmembrane region" description="Helical" evidence="7">
    <location>
        <begin position="149"/>
        <end position="171"/>
    </location>
</feature>
<dbReference type="Proteomes" id="UP000283992">
    <property type="component" value="Unassembled WGS sequence"/>
</dbReference>
<evidence type="ECO:0000313" key="10">
    <source>
        <dbReference type="EMBL" id="MCB5493786.1"/>
    </source>
</evidence>
<dbReference type="Proteomes" id="UP001211731">
    <property type="component" value="Unassembled WGS sequence"/>
</dbReference>
<keyword evidence="3" id="KW-0547">Nucleotide-binding</keyword>
<reference evidence="13" key="2">
    <citation type="journal article" date="2020" name="Cell Host Microbe">
        <title>Functional and Genomic Variation between Human-Derived Isolates of Lachnospiraceae Reveals Inter- and Intra-Species Diversity.</title>
        <authorList>
            <person name="Sorbara M.T."/>
            <person name="Littmann E.R."/>
            <person name="Fontana E."/>
            <person name="Moody T.U."/>
            <person name="Kohout C.E."/>
            <person name="Gjonbalaj M."/>
            <person name="Eaton V."/>
            <person name="Seok R."/>
            <person name="Leiner I.M."/>
            <person name="Pamer E.G."/>
        </authorList>
    </citation>
    <scope>NUCLEOTIDE SEQUENCE</scope>
    <source>
        <strain evidence="13">MSK.22.53</strain>
    </source>
</reference>
<dbReference type="Pfam" id="PF00664">
    <property type="entry name" value="ABC_membrane"/>
    <property type="match status" value="1"/>
</dbReference>
<dbReference type="InterPro" id="IPR039421">
    <property type="entry name" value="Type_1_exporter"/>
</dbReference>
<dbReference type="EMBL" id="JAPZEG010000006">
    <property type="protein sequence ID" value="MDE1203154.1"/>
    <property type="molecule type" value="Genomic_DNA"/>
</dbReference>
<dbReference type="PROSITE" id="PS00211">
    <property type="entry name" value="ABC_TRANSPORTER_1"/>
    <property type="match status" value="1"/>
</dbReference>
<dbReference type="EMBL" id="JAJBNC010000012">
    <property type="protein sequence ID" value="MCB5493786.1"/>
    <property type="molecule type" value="Genomic_DNA"/>
</dbReference>
<dbReference type="Proteomes" id="UP001149331">
    <property type="component" value="Unassembled WGS sequence"/>
</dbReference>
<dbReference type="SUPFAM" id="SSF90123">
    <property type="entry name" value="ABC transporter transmembrane region"/>
    <property type="match status" value="1"/>
</dbReference>
<reference evidence="11" key="6">
    <citation type="submission" date="2023-01" db="EMBL/GenBank/DDBJ databases">
        <title>Human gut microbiome strain richness.</title>
        <authorList>
            <person name="Chen-Liaw A."/>
        </authorList>
    </citation>
    <scope>NUCLEOTIDE SEQUENCE</scope>
    <source>
        <strain evidence="11">1001217st1_A9_1001217B_191108</strain>
    </source>
</reference>
<dbReference type="GO" id="GO:0005524">
    <property type="term" value="F:ATP binding"/>
    <property type="evidence" value="ECO:0007669"/>
    <property type="project" value="UniProtKB-KW"/>
</dbReference>
<evidence type="ECO:0000256" key="5">
    <source>
        <dbReference type="ARBA" id="ARBA00022989"/>
    </source>
</evidence>
<feature type="domain" description="ABC transporter" evidence="8">
    <location>
        <begin position="354"/>
        <end position="589"/>
    </location>
</feature>
<comment type="subcellular location">
    <subcellularLocation>
        <location evidence="1">Cell membrane</location>
        <topology evidence="1">Multi-pass membrane protein</topology>
    </subcellularLocation>
</comment>
<gene>
    <name evidence="17" type="ORF">DW142_13040</name>
    <name evidence="16" type="ORF">DW270_09925</name>
    <name evidence="15" type="ORF">DWX36_11415</name>
    <name evidence="14" type="ORF">DWY88_14745</name>
    <name evidence="13" type="ORF">G4958_12740</name>
    <name evidence="10" type="ORF">LIQ10_08535</name>
    <name evidence="12" type="ORF">O4N78_06125</name>
    <name evidence="11" type="ORF">PNU63_02215</name>
</gene>
<dbReference type="PROSITE" id="PS50929">
    <property type="entry name" value="ABC_TM1F"/>
    <property type="match status" value="1"/>
</dbReference>
<dbReference type="SMART" id="SM00382">
    <property type="entry name" value="AAA"/>
    <property type="match status" value="1"/>
</dbReference>
<feature type="domain" description="ABC transmembrane type-1" evidence="9">
    <location>
        <begin position="52"/>
        <end position="321"/>
    </location>
</feature>
<evidence type="ECO:0000256" key="3">
    <source>
        <dbReference type="ARBA" id="ARBA00022741"/>
    </source>
</evidence>
<evidence type="ECO:0000313" key="19">
    <source>
        <dbReference type="Proteomes" id="UP000283992"/>
    </source>
</evidence>
<evidence type="ECO:0000256" key="7">
    <source>
        <dbReference type="SAM" id="Phobius"/>
    </source>
</evidence>
<dbReference type="InterPro" id="IPR003593">
    <property type="entry name" value="AAA+_ATPase"/>
</dbReference>
<organism evidence="16 20">
    <name type="scientific">Mediterraneibacter gnavus</name>
    <name type="common">Ruminococcus gnavus</name>
    <dbReference type="NCBI Taxonomy" id="33038"/>
    <lineage>
        <taxon>Bacteria</taxon>
        <taxon>Bacillati</taxon>
        <taxon>Bacillota</taxon>
        <taxon>Clostridia</taxon>
        <taxon>Lachnospirales</taxon>
        <taxon>Lachnospiraceae</taxon>
        <taxon>Mediterraneibacter</taxon>
    </lineage>
</organism>
<dbReference type="PANTHER" id="PTHR43394">
    <property type="entry name" value="ATP-DEPENDENT PERMEASE MDL1, MITOCHONDRIAL"/>
    <property type="match status" value="1"/>
</dbReference>
<dbReference type="Proteomes" id="UP000286137">
    <property type="component" value="Unassembled WGS sequence"/>
</dbReference>
<dbReference type="EMBL" id="QRTJ01000039">
    <property type="protein sequence ID" value="RGQ61986.1"/>
    <property type="molecule type" value="Genomic_DNA"/>
</dbReference>
<evidence type="ECO:0000259" key="9">
    <source>
        <dbReference type="PROSITE" id="PS50929"/>
    </source>
</evidence>
<dbReference type="EMBL" id="JAQMLR010000002">
    <property type="protein sequence ID" value="MDB8737615.1"/>
    <property type="molecule type" value="Genomic_DNA"/>
</dbReference>
<evidence type="ECO:0000313" key="13">
    <source>
        <dbReference type="EMBL" id="NSI20202.1"/>
    </source>
</evidence>
<dbReference type="PANTHER" id="PTHR43394:SF1">
    <property type="entry name" value="ATP-BINDING CASSETTE SUB-FAMILY B MEMBER 10, MITOCHONDRIAL"/>
    <property type="match status" value="1"/>
</dbReference>
<dbReference type="InterPro" id="IPR003439">
    <property type="entry name" value="ABC_transporter-like_ATP-bd"/>
</dbReference>
<dbReference type="SUPFAM" id="SSF52540">
    <property type="entry name" value="P-loop containing nucleoside triphosphate hydrolases"/>
    <property type="match status" value="1"/>
</dbReference>
<reference evidence="12" key="5">
    <citation type="submission" date="2022-12" db="EMBL/GenBank/DDBJ databases">
        <title>Genome of R. gnavus strain RSHDN_120.</title>
        <authorList>
            <person name="Abdugheni R."/>
        </authorList>
    </citation>
    <scope>NUCLEOTIDE SEQUENCE</scope>
    <source>
        <strain evidence="12">RSHDN_120</strain>
    </source>
</reference>
<dbReference type="EMBL" id="QRIA01000011">
    <property type="protein sequence ID" value="RHG18296.1"/>
    <property type="molecule type" value="Genomic_DNA"/>
</dbReference>
<dbReference type="GO" id="GO:0005886">
    <property type="term" value="C:plasma membrane"/>
    <property type="evidence" value="ECO:0007669"/>
    <property type="project" value="UniProtKB-SubCell"/>
</dbReference>
<evidence type="ECO:0000313" key="15">
    <source>
        <dbReference type="EMBL" id="RGT37872.1"/>
    </source>
</evidence>
<protein>
    <submittedName>
        <fullName evidence="10 16">ABC transporter ATP-binding protein</fullName>
    </submittedName>
</protein>
<dbReference type="Proteomes" id="UP000283834">
    <property type="component" value="Unassembled WGS sequence"/>
</dbReference>
<dbReference type="Gene3D" id="3.40.50.300">
    <property type="entry name" value="P-loop containing nucleotide triphosphate hydrolases"/>
    <property type="match status" value="1"/>
</dbReference>
<dbReference type="EMBL" id="QRLN01000021">
    <property type="protein sequence ID" value="RHJ09383.1"/>
    <property type="molecule type" value="Genomic_DNA"/>
</dbReference>
<evidence type="ECO:0000256" key="6">
    <source>
        <dbReference type="ARBA" id="ARBA00023136"/>
    </source>
</evidence>
<dbReference type="Proteomes" id="UP001297422">
    <property type="component" value="Unassembled WGS sequence"/>
</dbReference>
<feature type="transmembrane region" description="Helical" evidence="7">
    <location>
        <begin position="177"/>
        <end position="196"/>
    </location>
</feature>
<evidence type="ECO:0000313" key="12">
    <source>
        <dbReference type="EMBL" id="MDE1203154.1"/>
    </source>
</evidence>
<dbReference type="InterPro" id="IPR027417">
    <property type="entry name" value="P-loop_NTPase"/>
</dbReference>
<comment type="caution">
    <text evidence="16">The sequence shown here is derived from an EMBL/GenBank/DDBJ whole genome shotgun (WGS) entry which is preliminary data.</text>
</comment>
<accession>A0A2N5NLK8</accession>
<evidence type="ECO:0000256" key="2">
    <source>
        <dbReference type="ARBA" id="ARBA00022692"/>
    </source>
</evidence>
<dbReference type="GO" id="GO:0016887">
    <property type="term" value="F:ATP hydrolysis activity"/>
    <property type="evidence" value="ECO:0007669"/>
    <property type="project" value="InterPro"/>
</dbReference>
<evidence type="ECO:0000313" key="14">
    <source>
        <dbReference type="EMBL" id="RGQ61986.1"/>
    </source>
</evidence>
<feature type="transmembrane region" description="Helical" evidence="7">
    <location>
        <begin position="21"/>
        <end position="45"/>
    </location>
</feature>
<dbReference type="FunFam" id="3.40.50.300:FF:000218">
    <property type="entry name" value="Multidrug ABC transporter ATP-binding protein"/>
    <property type="match status" value="1"/>
</dbReference>
<feature type="transmembrane region" description="Helical" evidence="7">
    <location>
        <begin position="261"/>
        <end position="286"/>
    </location>
</feature>
<dbReference type="GO" id="GO:0015421">
    <property type="term" value="F:ABC-type oligopeptide transporter activity"/>
    <property type="evidence" value="ECO:0007669"/>
    <property type="project" value="TreeGrafter"/>
</dbReference>
<dbReference type="AlphaFoldDB" id="A0A2N5NLK8"/>
<evidence type="ECO:0000313" key="18">
    <source>
        <dbReference type="Proteomes" id="UP000283834"/>
    </source>
</evidence>
<keyword evidence="4 16" id="KW-0067">ATP-binding</keyword>
<evidence type="ECO:0000256" key="1">
    <source>
        <dbReference type="ARBA" id="ARBA00004651"/>
    </source>
</evidence>
<feature type="transmembrane region" description="Helical" evidence="7">
    <location>
        <begin position="71"/>
        <end position="95"/>
    </location>
</feature>
<keyword evidence="6 7" id="KW-0472">Membrane</keyword>
<reference evidence="18 19" key="1">
    <citation type="submission" date="2018-08" db="EMBL/GenBank/DDBJ databases">
        <title>A genome reference for cultivated species of the human gut microbiota.</title>
        <authorList>
            <person name="Zou Y."/>
            <person name="Xue W."/>
            <person name="Luo G."/>
        </authorList>
    </citation>
    <scope>NUCLEOTIDE SEQUENCE [LARGE SCALE GENOMIC DNA]</scope>
    <source>
        <strain evidence="15 18">AF19-16AC</strain>
        <strain evidence="14 21">AF27-4BH</strain>
        <strain evidence="17 19">AM12-54</strain>
        <strain evidence="16 20">AM22-7AC</strain>
    </source>
</reference>
<sequence>MGRENEKSNITQMFRENKGHSLKTLLLLFRGRYLALFGSVFFFVIKHSPTWVLPIVTANIINAVTDKEGDIVRILTVNTILMLVFLVQNVATNYIHTWLYAKSVRGVEKELREALIVKLQQLSITYHKEMQSGRLQSKIMRDVEQVQTLASQIFISLITIILNIVVSFGVVIYKSKIVFLFFVCTIPVAVLIIVGFKGKIKSHNREFREEMEETSAKVMEMVEMIPVTKAHAMEDKETEKMERQLKRIAQKGLKLDMVQTYFSSISWVAFQIFQVFCLVFTAYMAWKELIQIGDIMLYQTYFSSIVAQIANVMALLPIISKGLESVESIGEVLCANDIEDNWKKEKVKEVEGEIEFDEVSFSYRGEEKKILNDLNLKIRKGETVAFVGGSGSGKTTILNLAIGFLKADSGQVRIDGKNLMEVNLQSYREHIAVVPQQSILFSGTIRDNITYGTEGIPDEKLWEIVRAANLEDVIKKMPDGLDTMITEHGDNLSGGQKQRISIARAFVRNPKILILDEATSALDSVSERKIQDSIQRLVRDRTTLIVAHRLSTIKNADKIAVIGNGGVLEYGNYEELMEQKGEFYHLKKLQS</sequence>
<dbReference type="Pfam" id="PF00005">
    <property type="entry name" value="ABC_tran"/>
    <property type="match status" value="1"/>
</dbReference>
<reference evidence="13" key="3">
    <citation type="submission" date="2020-02" db="EMBL/GenBank/DDBJ databases">
        <authorList>
            <person name="Littmann E."/>
            <person name="Sorbara M."/>
        </authorList>
    </citation>
    <scope>NUCLEOTIDE SEQUENCE</scope>
    <source>
        <strain evidence="13">MSK.22.53</strain>
    </source>
</reference>
<keyword evidence="2 7" id="KW-0812">Transmembrane</keyword>
<reference evidence="10" key="4">
    <citation type="submission" date="2021-10" db="EMBL/GenBank/DDBJ databases">
        <title>Collection of gut derived symbiotic bacterial strains cultured from healthy donors.</title>
        <authorList>
            <person name="Lin H."/>
            <person name="Littmann E."/>
            <person name="Claire K."/>
            <person name="Pamer E."/>
        </authorList>
    </citation>
    <scope>NUCLEOTIDE SEQUENCE</scope>
    <source>
        <strain evidence="10">MSK.23.4</strain>
    </source>
</reference>
<evidence type="ECO:0000256" key="4">
    <source>
        <dbReference type="ARBA" id="ARBA00022840"/>
    </source>
</evidence>